<dbReference type="PANTHER" id="PTHR10509">
    <property type="entry name" value="O-METHYLTRANSFERASE-RELATED"/>
    <property type="match status" value="1"/>
</dbReference>
<dbReference type="InterPro" id="IPR002935">
    <property type="entry name" value="SAM_O-MeTrfase"/>
</dbReference>
<protein>
    <submittedName>
        <fullName evidence="4">O-methyltransferase</fullName>
    </submittedName>
</protein>
<evidence type="ECO:0000313" key="5">
    <source>
        <dbReference type="Proteomes" id="UP001501598"/>
    </source>
</evidence>
<dbReference type="Proteomes" id="UP001501598">
    <property type="component" value="Unassembled WGS sequence"/>
</dbReference>
<keyword evidence="1" id="KW-0489">Methyltransferase</keyword>
<sequence>MATESFASDMFRSVGRPRARNPLEIGPARGQCGAMSERTWTRVDEYLQESLLPADPALAAALDRNHEAGLPAIDVSPTQGRFLHLPARIAGARRILELGTLGGYSTIEPARALPVDGTLVTCEYDPRHAEVARANLDAAGVGERVDIRVGPALETLPTLDGPFDLVLIDADKQNNAAYVEHAIRLGRPGTVIGVDNVVRGGRVAPEVEPAEPNADTGGDDRVEGSRRMFAALRGDVRLDATALQTVGAKGYDGVVLAVVRGEQGRG</sequence>
<keyword evidence="3" id="KW-0949">S-adenosyl-L-methionine</keyword>
<reference evidence="5" key="1">
    <citation type="journal article" date="2019" name="Int. J. Syst. Evol. Microbiol.">
        <title>The Global Catalogue of Microorganisms (GCM) 10K type strain sequencing project: providing services to taxonomists for standard genome sequencing and annotation.</title>
        <authorList>
            <consortium name="The Broad Institute Genomics Platform"/>
            <consortium name="The Broad Institute Genome Sequencing Center for Infectious Disease"/>
            <person name="Wu L."/>
            <person name="Ma J."/>
        </authorList>
    </citation>
    <scope>NUCLEOTIDE SEQUENCE [LARGE SCALE GENOMIC DNA]</scope>
    <source>
        <strain evidence="5">JCM 17906</strain>
    </source>
</reference>
<dbReference type="CDD" id="cd02440">
    <property type="entry name" value="AdoMet_MTases"/>
    <property type="match status" value="1"/>
</dbReference>
<evidence type="ECO:0000313" key="4">
    <source>
        <dbReference type="EMBL" id="GAA4546897.1"/>
    </source>
</evidence>
<evidence type="ECO:0000256" key="1">
    <source>
        <dbReference type="ARBA" id="ARBA00022603"/>
    </source>
</evidence>
<dbReference type="Pfam" id="PF01596">
    <property type="entry name" value="Methyltransf_3"/>
    <property type="match status" value="1"/>
</dbReference>
<evidence type="ECO:0000256" key="3">
    <source>
        <dbReference type="ARBA" id="ARBA00022691"/>
    </source>
</evidence>
<accession>A0ABP8RS58</accession>
<dbReference type="PANTHER" id="PTHR10509:SF14">
    <property type="entry name" value="CAFFEOYL-COA O-METHYLTRANSFERASE 3-RELATED"/>
    <property type="match status" value="1"/>
</dbReference>
<gene>
    <name evidence="4" type="ORF">GCM10023175_30110</name>
</gene>
<keyword evidence="2" id="KW-0808">Transferase</keyword>
<dbReference type="Gene3D" id="3.40.50.150">
    <property type="entry name" value="Vaccinia Virus protein VP39"/>
    <property type="match status" value="1"/>
</dbReference>
<dbReference type="InterPro" id="IPR050362">
    <property type="entry name" value="Cation-dep_OMT"/>
</dbReference>
<organism evidence="4 5">
    <name type="scientific">Pseudonocardia xishanensis</name>
    <dbReference type="NCBI Taxonomy" id="630995"/>
    <lineage>
        <taxon>Bacteria</taxon>
        <taxon>Bacillati</taxon>
        <taxon>Actinomycetota</taxon>
        <taxon>Actinomycetes</taxon>
        <taxon>Pseudonocardiales</taxon>
        <taxon>Pseudonocardiaceae</taxon>
        <taxon>Pseudonocardia</taxon>
    </lineage>
</organism>
<dbReference type="InterPro" id="IPR029063">
    <property type="entry name" value="SAM-dependent_MTases_sf"/>
</dbReference>
<dbReference type="SUPFAM" id="SSF53335">
    <property type="entry name" value="S-adenosyl-L-methionine-dependent methyltransferases"/>
    <property type="match status" value="1"/>
</dbReference>
<keyword evidence="5" id="KW-1185">Reference proteome</keyword>
<dbReference type="PROSITE" id="PS51682">
    <property type="entry name" value="SAM_OMT_I"/>
    <property type="match status" value="1"/>
</dbReference>
<name>A0ABP8RS58_9PSEU</name>
<comment type="caution">
    <text evidence="4">The sequence shown here is derived from an EMBL/GenBank/DDBJ whole genome shotgun (WGS) entry which is preliminary data.</text>
</comment>
<evidence type="ECO:0000256" key="2">
    <source>
        <dbReference type="ARBA" id="ARBA00022679"/>
    </source>
</evidence>
<proteinExistence type="predicted"/>
<dbReference type="EMBL" id="BAABGT010000033">
    <property type="protein sequence ID" value="GAA4546897.1"/>
    <property type="molecule type" value="Genomic_DNA"/>
</dbReference>